<reference evidence="1" key="1">
    <citation type="submission" date="2022-05" db="EMBL/GenBank/DDBJ databases">
        <authorList>
            <person name="Blom J."/>
        </authorList>
    </citation>
    <scope>NUCLEOTIDE SEQUENCE</scope>
    <source>
        <strain evidence="1">Type strain: CPO20170097</strain>
    </source>
</reference>
<name>A0ABN8TDJ1_9ENTR</name>
<evidence type="ECO:0000313" key="1">
    <source>
        <dbReference type="EMBL" id="CAH6660508.1"/>
    </source>
</evidence>
<gene>
    <name evidence="1" type="ORF">FBBNIHIM_15420</name>
</gene>
<keyword evidence="2" id="KW-1185">Reference proteome</keyword>
<organism evidence="1 2">
    <name type="scientific">Pseudocitrobacter vendiensis</name>
    <dbReference type="NCBI Taxonomy" id="2488306"/>
    <lineage>
        <taxon>Bacteria</taxon>
        <taxon>Pseudomonadati</taxon>
        <taxon>Pseudomonadota</taxon>
        <taxon>Gammaproteobacteria</taxon>
        <taxon>Enterobacterales</taxon>
        <taxon>Enterobacteriaceae</taxon>
        <taxon>Pseudocitrobacter</taxon>
    </lineage>
</organism>
<evidence type="ECO:0008006" key="3">
    <source>
        <dbReference type="Google" id="ProtNLM"/>
    </source>
</evidence>
<protein>
    <recommendedName>
        <fullName evidence="3">Cytoplasmic protein</fullName>
    </recommendedName>
</protein>
<accession>A0ABN8TDJ1</accession>
<dbReference type="RefSeq" id="WP_253898357.1">
    <property type="nucleotide sequence ID" value="NZ_CALSBS010000014.1"/>
</dbReference>
<comment type="caution">
    <text evidence="1">The sequence shown here is derived from an EMBL/GenBank/DDBJ whole genome shotgun (WGS) entry which is preliminary data.</text>
</comment>
<dbReference type="EMBL" id="CALSBS010000014">
    <property type="protein sequence ID" value="CAH6660508.1"/>
    <property type="molecule type" value="Genomic_DNA"/>
</dbReference>
<dbReference type="Proteomes" id="UP001152651">
    <property type="component" value="Unassembled WGS sequence"/>
</dbReference>
<evidence type="ECO:0000313" key="2">
    <source>
        <dbReference type="Proteomes" id="UP001152651"/>
    </source>
</evidence>
<sequence>MSKKSHKKPQAKKQVKPKSVISAPVSFGYEEMLGELEAIVADAQNRQSEEEVA</sequence>
<proteinExistence type="predicted"/>